<name>A0ABR9K9D3_9ACTN</name>
<protein>
    <recommendedName>
        <fullName evidence="5">Membrane transporter protein</fullName>
    </recommendedName>
</protein>
<keyword evidence="2" id="KW-1133">Transmembrane helix</keyword>
<accession>A0ABR9K9D3</accession>
<evidence type="ECO:0000256" key="2">
    <source>
        <dbReference type="SAM" id="Phobius"/>
    </source>
</evidence>
<evidence type="ECO:0000313" key="3">
    <source>
        <dbReference type="EMBL" id="MBE1558358.1"/>
    </source>
</evidence>
<dbReference type="Proteomes" id="UP000661607">
    <property type="component" value="Unassembled WGS sequence"/>
</dbReference>
<evidence type="ECO:0008006" key="5">
    <source>
        <dbReference type="Google" id="ProtNLM"/>
    </source>
</evidence>
<sequence>MLSPGRRRPVLGPRTRAPLPPDARRPHGQRPNLGALLVFAAHGQVFWRLGLGMAACNVFGARLGTRTALSRGAAFIRATLLCVVAALIVKLCLAQLRL</sequence>
<keyword evidence="2" id="KW-0472">Membrane</keyword>
<feature type="transmembrane region" description="Helical" evidence="2">
    <location>
        <begin position="74"/>
        <end position="93"/>
    </location>
</feature>
<comment type="caution">
    <text evidence="3">The sequence shown here is derived from an EMBL/GenBank/DDBJ whole genome shotgun (WGS) entry which is preliminary data.</text>
</comment>
<keyword evidence="4" id="KW-1185">Reference proteome</keyword>
<evidence type="ECO:0000313" key="4">
    <source>
        <dbReference type="Proteomes" id="UP000661607"/>
    </source>
</evidence>
<reference evidence="3 4" key="1">
    <citation type="submission" date="2020-10" db="EMBL/GenBank/DDBJ databases">
        <title>Sequencing the genomes of 1000 actinobacteria strains.</title>
        <authorList>
            <person name="Klenk H.-P."/>
        </authorList>
    </citation>
    <scope>NUCLEOTIDE SEQUENCE [LARGE SCALE GENOMIC DNA]</scope>
    <source>
        <strain evidence="3 4">DSM 43748</strain>
    </source>
</reference>
<feature type="transmembrane region" description="Helical" evidence="2">
    <location>
        <begin position="33"/>
        <end position="54"/>
    </location>
</feature>
<organism evidence="3 4">
    <name type="scientific">Nonomuraea africana</name>
    <dbReference type="NCBI Taxonomy" id="46171"/>
    <lineage>
        <taxon>Bacteria</taxon>
        <taxon>Bacillati</taxon>
        <taxon>Actinomycetota</taxon>
        <taxon>Actinomycetes</taxon>
        <taxon>Streptosporangiales</taxon>
        <taxon>Streptosporangiaceae</taxon>
        <taxon>Nonomuraea</taxon>
    </lineage>
</organism>
<evidence type="ECO:0000256" key="1">
    <source>
        <dbReference type="SAM" id="MobiDB-lite"/>
    </source>
</evidence>
<proteinExistence type="predicted"/>
<feature type="region of interest" description="Disordered" evidence="1">
    <location>
        <begin position="1"/>
        <end position="28"/>
    </location>
</feature>
<gene>
    <name evidence="3" type="ORF">H4W81_001137</name>
</gene>
<dbReference type="EMBL" id="JADBEF010000001">
    <property type="protein sequence ID" value="MBE1558358.1"/>
    <property type="molecule type" value="Genomic_DNA"/>
</dbReference>
<keyword evidence="2" id="KW-0812">Transmembrane</keyword>